<evidence type="ECO:0000259" key="6">
    <source>
        <dbReference type="PROSITE" id="PS51387"/>
    </source>
</evidence>
<dbReference type="InterPro" id="IPR012951">
    <property type="entry name" value="BBE"/>
</dbReference>
<comment type="similarity">
    <text evidence="1">Belongs to the oxygen-dependent FAD-linked oxidoreductase family.</text>
</comment>
<dbReference type="PROSITE" id="PS51387">
    <property type="entry name" value="FAD_PCMH"/>
    <property type="match status" value="1"/>
</dbReference>
<feature type="domain" description="FAD-binding PCMH-type" evidence="6">
    <location>
        <begin position="68"/>
        <end position="256"/>
    </location>
</feature>
<evidence type="ECO:0000256" key="1">
    <source>
        <dbReference type="ARBA" id="ARBA00005466"/>
    </source>
</evidence>
<protein>
    <recommendedName>
        <fullName evidence="6">FAD-binding PCMH-type domain-containing protein</fullName>
    </recommendedName>
</protein>
<dbReference type="SUPFAM" id="SSF56176">
    <property type="entry name" value="FAD-binding/transporter-associated domain-like"/>
    <property type="match status" value="1"/>
</dbReference>
<keyword evidence="8" id="KW-1185">Reference proteome</keyword>
<dbReference type="Pfam" id="PF08031">
    <property type="entry name" value="BBE"/>
    <property type="match status" value="1"/>
</dbReference>
<keyword evidence="3" id="KW-0274">FAD</keyword>
<dbReference type="InterPro" id="IPR006094">
    <property type="entry name" value="Oxid_FAD_bind_N"/>
</dbReference>
<feature type="chain" id="PRO_5044001681" description="FAD-binding PCMH-type domain-containing protein" evidence="5">
    <location>
        <begin position="21"/>
        <end position="499"/>
    </location>
</feature>
<name>A0AAW0CR47_9AGAR</name>
<evidence type="ECO:0000256" key="3">
    <source>
        <dbReference type="ARBA" id="ARBA00022827"/>
    </source>
</evidence>
<dbReference type="GO" id="GO:0016491">
    <property type="term" value="F:oxidoreductase activity"/>
    <property type="evidence" value="ECO:0007669"/>
    <property type="project" value="UniProtKB-KW"/>
</dbReference>
<evidence type="ECO:0000313" key="7">
    <source>
        <dbReference type="EMBL" id="KAK7041486.1"/>
    </source>
</evidence>
<evidence type="ECO:0000313" key="8">
    <source>
        <dbReference type="Proteomes" id="UP001383192"/>
    </source>
</evidence>
<dbReference type="Gene3D" id="3.30.465.10">
    <property type="match status" value="1"/>
</dbReference>
<gene>
    <name evidence="7" type="ORF">VNI00_009354</name>
</gene>
<dbReference type="Proteomes" id="UP001383192">
    <property type="component" value="Unassembled WGS sequence"/>
</dbReference>
<keyword evidence="2" id="KW-0285">Flavoprotein</keyword>
<dbReference type="InterPro" id="IPR016169">
    <property type="entry name" value="FAD-bd_PCMH_sub2"/>
</dbReference>
<dbReference type="InterPro" id="IPR016166">
    <property type="entry name" value="FAD-bd_PCMH"/>
</dbReference>
<evidence type="ECO:0000256" key="4">
    <source>
        <dbReference type="ARBA" id="ARBA00023002"/>
    </source>
</evidence>
<dbReference type="AlphaFoldDB" id="A0AAW0CR47"/>
<evidence type="ECO:0000256" key="5">
    <source>
        <dbReference type="SAM" id="SignalP"/>
    </source>
</evidence>
<proteinExistence type="inferred from homology"/>
<dbReference type="PANTHER" id="PTHR42973">
    <property type="entry name" value="BINDING OXIDOREDUCTASE, PUTATIVE (AFU_ORTHOLOGUE AFUA_1G17690)-RELATED"/>
    <property type="match status" value="1"/>
</dbReference>
<evidence type="ECO:0000256" key="2">
    <source>
        <dbReference type="ARBA" id="ARBA00022630"/>
    </source>
</evidence>
<organism evidence="7 8">
    <name type="scientific">Paramarasmius palmivorus</name>
    <dbReference type="NCBI Taxonomy" id="297713"/>
    <lineage>
        <taxon>Eukaryota</taxon>
        <taxon>Fungi</taxon>
        <taxon>Dikarya</taxon>
        <taxon>Basidiomycota</taxon>
        <taxon>Agaricomycotina</taxon>
        <taxon>Agaricomycetes</taxon>
        <taxon>Agaricomycetidae</taxon>
        <taxon>Agaricales</taxon>
        <taxon>Marasmiineae</taxon>
        <taxon>Marasmiaceae</taxon>
        <taxon>Paramarasmius</taxon>
    </lineage>
</organism>
<keyword evidence="5" id="KW-0732">Signal</keyword>
<accession>A0AAW0CR47</accession>
<keyword evidence="4" id="KW-0560">Oxidoreductase</keyword>
<dbReference type="InterPro" id="IPR050416">
    <property type="entry name" value="FAD-linked_Oxidoreductase"/>
</dbReference>
<reference evidence="7 8" key="1">
    <citation type="submission" date="2024-01" db="EMBL/GenBank/DDBJ databases">
        <title>A draft genome for a cacao thread blight-causing isolate of Paramarasmius palmivorus.</title>
        <authorList>
            <person name="Baruah I.K."/>
            <person name="Bukari Y."/>
            <person name="Amoako-Attah I."/>
            <person name="Meinhardt L.W."/>
            <person name="Bailey B.A."/>
            <person name="Cohen S.P."/>
        </authorList>
    </citation>
    <scope>NUCLEOTIDE SEQUENCE [LARGE SCALE GENOMIC DNA]</scope>
    <source>
        <strain evidence="7 8">GH-12</strain>
    </source>
</reference>
<dbReference type="GO" id="GO:0071949">
    <property type="term" value="F:FAD binding"/>
    <property type="evidence" value="ECO:0007669"/>
    <property type="project" value="InterPro"/>
</dbReference>
<dbReference type="EMBL" id="JAYKXP010000034">
    <property type="protein sequence ID" value="KAK7041486.1"/>
    <property type="molecule type" value="Genomic_DNA"/>
</dbReference>
<sequence>MYTHVVLLASLIVSFGRVESTVIESVQGRAAASAVCSRIEDSISSVSGVYYPGHPLYSKAISHWASSSSQDSDCSVEPGSVEDLGVILQIVGSTRTPFAIKGNGRSTNPGFSSTSGVTIAMYRFSEISYDATSQTVKLGAGLNWDSVYEALAPYEVNVVGGVSTGSGVAGVVLNGGMVFCRLSDRSLTSNYRAGYSWLTNQYGLTADTVIEFGLVKPDGNMVNVTESSDPDLFFALKGGLNNFGVVTHLTLKAFPQAQVWGGLLLYTSGHLEEVTAAVAKFTSTVTDPKANILTSYNSILGITTVSQLLFYDAPIPPAGMFDDFLAIPSLFKDVKAREFLDMFYVTPDNATAGNRAMDNVVPLLKMSRPVLDTIVNETNFWGSQLALKSEVILSYAVATFRIPSTSTSIYLPFHLYYGWILETFDDEYHDALRETTRRITEAALADGQAGVDTAALYPGYAIFDTPPERIWGGNLERLRKVKKRVDPKDVMGLTGGYKV</sequence>
<comment type="caution">
    <text evidence="7">The sequence shown here is derived from an EMBL/GenBank/DDBJ whole genome shotgun (WGS) entry which is preliminary data.</text>
</comment>
<dbReference type="PANTHER" id="PTHR42973:SF13">
    <property type="entry name" value="FAD-BINDING PCMH-TYPE DOMAIN-CONTAINING PROTEIN"/>
    <property type="match status" value="1"/>
</dbReference>
<feature type="signal peptide" evidence="5">
    <location>
        <begin position="1"/>
        <end position="20"/>
    </location>
</feature>
<dbReference type="Pfam" id="PF01565">
    <property type="entry name" value="FAD_binding_4"/>
    <property type="match status" value="1"/>
</dbReference>
<dbReference type="InterPro" id="IPR036318">
    <property type="entry name" value="FAD-bd_PCMH-like_sf"/>
</dbReference>